<dbReference type="OrthoDB" id="1870062at2759"/>
<dbReference type="EMBL" id="REGN01007959">
    <property type="protein sequence ID" value="RNA04791.1"/>
    <property type="molecule type" value="Genomic_DNA"/>
</dbReference>
<organism evidence="7 8">
    <name type="scientific">Brachionus plicatilis</name>
    <name type="common">Marine rotifer</name>
    <name type="synonym">Brachionus muelleri</name>
    <dbReference type="NCBI Taxonomy" id="10195"/>
    <lineage>
        <taxon>Eukaryota</taxon>
        <taxon>Metazoa</taxon>
        <taxon>Spiralia</taxon>
        <taxon>Gnathifera</taxon>
        <taxon>Rotifera</taxon>
        <taxon>Eurotatoria</taxon>
        <taxon>Monogononta</taxon>
        <taxon>Pseudotrocha</taxon>
        <taxon>Ploima</taxon>
        <taxon>Brachionidae</taxon>
        <taxon>Brachionus</taxon>
    </lineage>
</organism>
<evidence type="ECO:0000259" key="6">
    <source>
        <dbReference type="PROSITE" id="PS50016"/>
    </source>
</evidence>
<comment type="caution">
    <text evidence="7">The sequence shown here is derived from an EMBL/GenBank/DDBJ whole genome shotgun (WGS) entry which is preliminary data.</text>
</comment>
<evidence type="ECO:0000256" key="5">
    <source>
        <dbReference type="SAM" id="MobiDB-lite"/>
    </source>
</evidence>
<dbReference type="InterPro" id="IPR011011">
    <property type="entry name" value="Znf_FYVE_PHD"/>
</dbReference>
<accession>A0A3M7Q1A8</accession>
<evidence type="ECO:0000256" key="2">
    <source>
        <dbReference type="ARBA" id="ARBA00022771"/>
    </source>
</evidence>
<evidence type="ECO:0000256" key="4">
    <source>
        <dbReference type="PROSITE-ProRule" id="PRU00146"/>
    </source>
</evidence>
<dbReference type="InterPro" id="IPR013083">
    <property type="entry name" value="Znf_RING/FYVE/PHD"/>
</dbReference>
<gene>
    <name evidence="7" type="ORF">BpHYR1_017936</name>
</gene>
<evidence type="ECO:0000256" key="3">
    <source>
        <dbReference type="ARBA" id="ARBA00022833"/>
    </source>
</evidence>
<feature type="domain" description="PHD-type" evidence="6">
    <location>
        <begin position="94"/>
        <end position="155"/>
    </location>
</feature>
<dbReference type="Proteomes" id="UP000276133">
    <property type="component" value="Unassembled WGS sequence"/>
</dbReference>
<evidence type="ECO:0000313" key="7">
    <source>
        <dbReference type="EMBL" id="RNA04791.1"/>
    </source>
</evidence>
<feature type="region of interest" description="Disordered" evidence="5">
    <location>
        <begin position="161"/>
        <end position="227"/>
    </location>
</feature>
<proteinExistence type="predicted"/>
<dbReference type="Gene3D" id="3.30.40.10">
    <property type="entry name" value="Zinc/RING finger domain, C3HC4 (zinc finger)"/>
    <property type="match status" value="1"/>
</dbReference>
<dbReference type="GO" id="GO:0008270">
    <property type="term" value="F:zinc ion binding"/>
    <property type="evidence" value="ECO:0007669"/>
    <property type="project" value="UniProtKB-KW"/>
</dbReference>
<dbReference type="STRING" id="10195.A0A3M7Q1A8"/>
<protein>
    <submittedName>
        <fullName evidence="7">Integrator complex subunit 12</fullName>
    </submittedName>
</protein>
<sequence length="227" mass="25452">DDNVKQLEDLWESFEKTNSNDLKRSFPTDCSNGCDSAAKKPKLNTGNPSKHKSRAVQSDSADQSSSSSLSTTGSSSLKSPQLDDLFDDEMLDMDLNCFVCKKMNQDRNNKLVECKACAKLYHQKCHSPAIDETRNFAKYQQENKMSWFIEQCQSCSRIANEEDEQTRMSPNSLREPTKGLAGLANKFSGGKLTRPNDYRNSKLSASAMQQNQKSVFNLPPISVNTKK</sequence>
<feature type="compositionally biased region" description="Polar residues" evidence="5">
    <location>
        <begin position="201"/>
        <end position="215"/>
    </location>
</feature>
<evidence type="ECO:0000313" key="8">
    <source>
        <dbReference type="Proteomes" id="UP000276133"/>
    </source>
</evidence>
<keyword evidence="8" id="KW-1185">Reference proteome</keyword>
<evidence type="ECO:0000256" key="1">
    <source>
        <dbReference type="ARBA" id="ARBA00022723"/>
    </source>
</evidence>
<dbReference type="Pfam" id="PF15446">
    <property type="entry name" value="zf-PHD-like"/>
    <property type="match status" value="1"/>
</dbReference>
<keyword evidence="1" id="KW-0479">Metal-binding</keyword>
<feature type="compositionally biased region" description="Low complexity" evidence="5">
    <location>
        <begin position="55"/>
        <end position="81"/>
    </location>
</feature>
<reference evidence="7 8" key="1">
    <citation type="journal article" date="2018" name="Sci. Rep.">
        <title>Genomic signatures of local adaptation to the degree of environmental predictability in rotifers.</title>
        <authorList>
            <person name="Franch-Gras L."/>
            <person name="Hahn C."/>
            <person name="Garcia-Roger E.M."/>
            <person name="Carmona M.J."/>
            <person name="Serra M."/>
            <person name="Gomez A."/>
        </authorList>
    </citation>
    <scope>NUCLEOTIDE SEQUENCE [LARGE SCALE GENOMIC DNA]</scope>
    <source>
        <strain evidence="7">HYR1</strain>
    </source>
</reference>
<dbReference type="AlphaFoldDB" id="A0A3M7Q1A8"/>
<keyword evidence="2 4" id="KW-0863">Zinc-finger</keyword>
<dbReference type="InterPro" id="IPR041684">
    <property type="entry name" value="Znf-PHD-like"/>
</dbReference>
<feature type="non-terminal residue" evidence="7">
    <location>
        <position position="1"/>
    </location>
</feature>
<dbReference type="PROSITE" id="PS50016">
    <property type="entry name" value="ZF_PHD_2"/>
    <property type="match status" value="1"/>
</dbReference>
<dbReference type="SUPFAM" id="SSF57903">
    <property type="entry name" value="FYVE/PHD zinc finger"/>
    <property type="match status" value="1"/>
</dbReference>
<dbReference type="InterPro" id="IPR019787">
    <property type="entry name" value="Znf_PHD-finger"/>
</dbReference>
<keyword evidence="3" id="KW-0862">Zinc</keyword>
<name>A0A3M7Q1A8_BRAPC</name>
<feature type="region of interest" description="Disordered" evidence="5">
    <location>
        <begin position="18"/>
        <end position="81"/>
    </location>
</feature>